<dbReference type="AlphaFoldDB" id="A0A7C4VF40"/>
<dbReference type="Proteomes" id="UP000885759">
    <property type="component" value="Unassembled WGS sequence"/>
</dbReference>
<keyword evidence="1" id="KW-0805">Transcription regulation</keyword>
<dbReference type="EMBL" id="DRPZ01000014">
    <property type="protein sequence ID" value="HGY08530.1"/>
    <property type="molecule type" value="Genomic_DNA"/>
</dbReference>
<dbReference type="InterPro" id="IPR012318">
    <property type="entry name" value="HTH_CRP"/>
</dbReference>
<keyword evidence="3" id="KW-0804">Transcription</keyword>
<dbReference type="SMART" id="SM00419">
    <property type="entry name" value="HTH_CRP"/>
    <property type="match status" value="1"/>
</dbReference>
<dbReference type="InterPro" id="IPR018490">
    <property type="entry name" value="cNMP-bd_dom_sf"/>
</dbReference>
<reference evidence="6" key="1">
    <citation type="journal article" date="2020" name="mSystems">
        <title>Genome- and Community-Level Interaction Insights into Carbon Utilization and Element Cycling Functions of Hydrothermarchaeota in Hydrothermal Sediment.</title>
        <authorList>
            <person name="Zhou Z."/>
            <person name="Liu Y."/>
            <person name="Xu W."/>
            <person name="Pan J."/>
            <person name="Luo Z.H."/>
            <person name="Li M."/>
        </authorList>
    </citation>
    <scope>NUCLEOTIDE SEQUENCE [LARGE SCALE GENOMIC DNA]</scope>
    <source>
        <strain evidence="6">HyVt-570</strain>
    </source>
</reference>
<accession>A0A7C4VF40</accession>
<dbReference type="Pfam" id="PF13545">
    <property type="entry name" value="HTH_Crp_2"/>
    <property type="match status" value="1"/>
</dbReference>
<sequence>MTQGSIIDTLVFRADEIILYPGKPGPRDRIYRVESGLVRIQSVDDDGNALTLRFVRPGEYFGEEALSGGDRPYHAEAAVDTRIAQIHPNLLEPQEALDLAVQLALALNRTYTSIQRLVSQRLKNRVAAALLEFAETPLAVRDAKGRVMIHVTHDEIASAVGSVRETVTKVVGELARDGLIKSGYGRVMLLDAPTLAELAQQSS</sequence>
<dbReference type="InterPro" id="IPR014710">
    <property type="entry name" value="RmlC-like_jellyroll"/>
</dbReference>
<evidence type="ECO:0000313" key="6">
    <source>
        <dbReference type="EMBL" id="HGY08530.1"/>
    </source>
</evidence>
<dbReference type="FunFam" id="1.10.10.10:FF:000019">
    <property type="entry name" value="Crp/Fnr family transcriptional regulator"/>
    <property type="match status" value="1"/>
</dbReference>
<dbReference type="SUPFAM" id="SSF51206">
    <property type="entry name" value="cAMP-binding domain-like"/>
    <property type="match status" value="1"/>
</dbReference>
<evidence type="ECO:0000259" key="5">
    <source>
        <dbReference type="PROSITE" id="PS51063"/>
    </source>
</evidence>
<evidence type="ECO:0000256" key="3">
    <source>
        <dbReference type="ARBA" id="ARBA00023163"/>
    </source>
</evidence>
<dbReference type="GO" id="GO:0003700">
    <property type="term" value="F:DNA-binding transcription factor activity"/>
    <property type="evidence" value="ECO:0007669"/>
    <property type="project" value="TreeGrafter"/>
</dbReference>
<dbReference type="PRINTS" id="PR00034">
    <property type="entry name" value="HTHCRP"/>
</dbReference>
<evidence type="ECO:0000259" key="4">
    <source>
        <dbReference type="PROSITE" id="PS50042"/>
    </source>
</evidence>
<dbReference type="PROSITE" id="PS50042">
    <property type="entry name" value="CNMP_BINDING_3"/>
    <property type="match status" value="1"/>
</dbReference>
<dbReference type="Gene3D" id="1.10.10.10">
    <property type="entry name" value="Winged helix-like DNA-binding domain superfamily/Winged helix DNA-binding domain"/>
    <property type="match status" value="1"/>
</dbReference>
<organism evidence="6">
    <name type="scientific">Oceanithermus profundus</name>
    <dbReference type="NCBI Taxonomy" id="187137"/>
    <lineage>
        <taxon>Bacteria</taxon>
        <taxon>Thermotogati</taxon>
        <taxon>Deinococcota</taxon>
        <taxon>Deinococci</taxon>
        <taxon>Thermales</taxon>
        <taxon>Thermaceae</taxon>
        <taxon>Oceanithermus</taxon>
    </lineage>
</organism>
<dbReference type="SUPFAM" id="SSF46785">
    <property type="entry name" value="Winged helix' DNA-binding domain"/>
    <property type="match status" value="1"/>
</dbReference>
<dbReference type="CDD" id="cd00038">
    <property type="entry name" value="CAP_ED"/>
    <property type="match status" value="1"/>
</dbReference>
<feature type="domain" description="Cyclic nucleotide-binding" evidence="4">
    <location>
        <begin position="28"/>
        <end position="75"/>
    </location>
</feature>
<protein>
    <submittedName>
        <fullName evidence="6">Cyclic nucleotide-binding domain-containing protein</fullName>
    </submittedName>
</protein>
<dbReference type="InterPro" id="IPR050397">
    <property type="entry name" value="Env_Response_Regulators"/>
</dbReference>
<dbReference type="NCBIfam" id="NF010499">
    <property type="entry name" value="PRK13918.1"/>
    <property type="match status" value="1"/>
</dbReference>
<dbReference type="FunFam" id="2.60.120.10:FF:000157">
    <property type="entry name" value="Crp/Fnr family transcriptional regulator"/>
    <property type="match status" value="1"/>
</dbReference>
<dbReference type="Pfam" id="PF00027">
    <property type="entry name" value="cNMP_binding"/>
    <property type="match status" value="1"/>
</dbReference>
<dbReference type="GO" id="GO:0003677">
    <property type="term" value="F:DNA binding"/>
    <property type="evidence" value="ECO:0007669"/>
    <property type="project" value="UniProtKB-KW"/>
</dbReference>
<dbReference type="Gene3D" id="2.60.120.10">
    <property type="entry name" value="Jelly Rolls"/>
    <property type="match status" value="1"/>
</dbReference>
<evidence type="ECO:0000256" key="2">
    <source>
        <dbReference type="ARBA" id="ARBA00023125"/>
    </source>
</evidence>
<dbReference type="PANTHER" id="PTHR24567:SF74">
    <property type="entry name" value="HTH-TYPE TRANSCRIPTIONAL REGULATOR ARCR"/>
    <property type="match status" value="1"/>
</dbReference>
<dbReference type="GO" id="GO:0005829">
    <property type="term" value="C:cytosol"/>
    <property type="evidence" value="ECO:0007669"/>
    <property type="project" value="TreeGrafter"/>
</dbReference>
<dbReference type="InterPro" id="IPR000595">
    <property type="entry name" value="cNMP-bd_dom"/>
</dbReference>
<name>A0A7C4VF40_9DEIN</name>
<evidence type="ECO:0000256" key="1">
    <source>
        <dbReference type="ARBA" id="ARBA00023015"/>
    </source>
</evidence>
<keyword evidence="2" id="KW-0238">DNA-binding</keyword>
<dbReference type="InterPro" id="IPR036390">
    <property type="entry name" value="WH_DNA-bd_sf"/>
</dbReference>
<dbReference type="PANTHER" id="PTHR24567">
    <property type="entry name" value="CRP FAMILY TRANSCRIPTIONAL REGULATORY PROTEIN"/>
    <property type="match status" value="1"/>
</dbReference>
<proteinExistence type="predicted"/>
<gene>
    <name evidence="6" type="ORF">ENK37_00520</name>
</gene>
<dbReference type="PROSITE" id="PS51063">
    <property type="entry name" value="HTH_CRP_2"/>
    <property type="match status" value="1"/>
</dbReference>
<dbReference type="InterPro" id="IPR036388">
    <property type="entry name" value="WH-like_DNA-bd_sf"/>
</dbReference>
<comment type="caution">
    <text evidence="6">The sequence shown here is derived from an EMBL/GenBank/DDBJ whole genome shotgun (WGS) entry which is preliminary data.</text>
</comment>
<feature type="domain" description="HTH crp-type" evidence="5">
    <location>
        <begin position="120"/>
        <end position="193"/>
    </location>
</feature>